<dbReference type="GO" id="GO:0016616">
    <property type="term" value="F:oxidoreductase activity, acting on the CH-OH group of donors, NAD or NADP as acceptor"/>
    <property type="evidence" value="ECO:0007669"/>
    <property type="project" value="TreeGrafter"/>
</dbReference>
<dbReference type="InterPro" id="IPR002347">
    <property type="entry name" value="SDR_fam"/>
</dbReference>
<evidence type="ECO:0000313" key="5">
    <source>
        <dbReference type="EMBL" id="KAF2166980.1"/>
    </source>
</evidence>
<evidence type="ECO:0000256" key="4">
    <source>
        <dbReference type="SAM" id="MobiDB-lite"/>
    </source>
</evidence>
<dbReference type="RefSeq" id="XP_033667869.1">
    <property type="nucleotide sequence ID" value="XM_033812809.1"/>
</dbReference>
<name>A0A6A6CLF3_ZASCE</name>
<evidence type="ECO:0000313" key="6">
    <source>
        <dbReference type="Proteomes" id="UP000799537"/>
    </source>
</evidence>
<dbReference type="Pfam" id="PF00106">
    <property type="entry name" value="adh_short"/>
    <property type="match status" value="1"/>
</dbReference>
<feature type="compositionally biased region" description="Acidic residues" evidence="4">
    <location>
        <begin position="136"/>
        <end position="145"/>
    </location>
</feature>
<dbReference type="Gene3D" id="3.40.50.720">
    <property type="entry name" value="NAD(P)-binding Rossmann-like Domain"/>
    <property type="match status" value="1"/>
</dbReference>
<dbReference type="PANTHER" id="PTHR44229:SF4">
    <property type="entry name" value="15-HYDROXYPROSTAGLANDIN DEHYDROGENASE [NAD(+)]"/>
    <property type="match status" value="1"/>
</dbReference>
<keyword evidence="2" id="KW-0521">NADP</keyword>
<dbReference type="InterPro" id="IPR036291">
    <property type="entry name" value="NAD(P)-bd_dom_sf"/>
</dbReference>
<dbReference type="InterPro" id="IPR020904">
    <property type="entry name" value="Sc_DH/Rdtase_CS"/>
</dbReference>
<organism evidence="5 6">
    <name type="scientific">Zasmidium cellare ATCC 36951</name>
    <dbReference type="NCBI Taxonomy" id="1080233"/>
    <lineage>
        <taxon>Eukaryota</taxon>
        <taxon>Fungi</taxon>
        <taxon>Dikarya</taxon>
        <taxon>Ascomycota</taxon>
        <taxon>Pezizomycotina</taxon>
        <taxon>Dothideomycetes</taxon>
        <taxon>Dothideomycetidae</taxon>
        <taxon>Mycosphaerellales</taxon>
        <taxon>Mycosphaerellaceae</taxon>
        <taxon>Zasmidium</taxon>
    </lineage>
</organism>
<dbReference type="PROSITE" id="PS00061">
    <property type="entry name" value="ADH_SHORT"/>
    <property type="match status" value="1"/>
</dbReference>
<dbReference type="GeneID" id="54566081"/>
<dbReference type="GO" id="GO:0005737">
    <property type="term" value="C:cytoplasm"/>
    <property type="evidence" value="ECO:0007669"/>
    <property type="project" value="TreeGrafter"/>
</dbReference>
<dbReference type="Proteomes" id="UP000799537">
    <property type="component" value="Unassembled WGS sequence"/>
</dbReference>
<dbReference type="SUPFAM" id="SSF51735">
    <property type="entry name" value="NAD(P)-binding Rossmann-fold domains"/>
    <property type="match status" value="1"/>
</dbReference>
<reference evidence="5" key="1">
    <citation type="journal article" date="2020" name="Stud. Mycol.">
        <title>101 Dothideomycetes genomes: a test case for predicting lifestyles and emergence of pathogens.</title>
        <authorList>
            <person name="Haridas S."/>
            <person name="Albert R."/>
            <person name="Binder M."/>
            <person name="Bloem J."/>
            <person name="Labutti K."/>
            <person name="Salamov A."/>
            <person name="Andreopoulos B."/>
            <person name="Baker S."/>
            <person name="Barry K."/>
            <person name="Bills G."/>
            <person name="Bluhm B."/>
            <person name="Cannon C."/>
            <person name="Castanera R."/>
            <person name="Culley D."/>
            <person name="Daum C."/>
            <person name="Ezra D."/>
            <person name="Gonzalez J."/>
            <person name="Henrissat B."/>
            <person name="Kuo A."/>
            <person name="Liang C."/>
            <person name="Lipzen A."/>
            <person name="Lutzoni F."/>
            <person name="Magnuson J."/>
            <person name="Mondo S."/>
            <person name="Nolan M."/>
            <person name="Ohm R."/>
            <person name="Pangilinan J."/>
            <person name="Park H.-J."/>
            <person name="Ramirez L."/>
            <person name="Alfaro M."/>
            <person name="Sun H."/>
            <person name="Tritt A."/>
            <person name="Yoshinaga Y."/>
            <person name="Zwiers L.-H."/>
            <person name="Turgeon B."/>
            <person name="Goodwin S."/>
            <person name="Spatafora J."/>
            <person name="Crous P."/>
            <person name="Grigoriev I."/>
        </authorList>
    </citation>
    <scope>NUCLEOTIDE SEQUENCE</scope>
    <source>
        <strain evidence="5">ATCC 36951</strain>
    </source>
</reference>
<protein>
    <recommendedName>
        <fullName evidence="7">NAD(P)-binding protein</fullName>
    </recommendedName>
</protein>
<keyword evidence="3" id="KW-0560">Oxidoreductase</keyword>
<dbReference type="PANTHER" id="PTHR44229">
    <property type="entry name" value="15-HYDROXYPROSTAGLANDIN DEHYDROGENASE [NAD(+)]"/>
    <property type="match status" value="1"/>
</dbReference>
<evidence type="ECO:0000256" key="3">
    <source>
        <dbReference type="ARBA" id="ARBA00023002"/>
    </source>
</evidence>
<evidence type="ECO:0000256" key="1">
    <source>
        <dbReference type="ARBA" id="ARBA00006484"/>
    </source>
</evidence>
<evidence type="ECO:0000256" key="2">
    <source>
        <dbReference type="ARBA" id="ARBA00022857"/>
    </source>
</evidence>
<sequence length="331" mass="35564">MADTTQERMMSLIMGTKPVDFTRSIDPSTVRGKIAVITGGASGIGRGIAEGLASNGAKVAILDISDEQGQHVASELKAKGHEALFVKTDVASWEAQLEAFKAALKWSGSGLDIVVAAAGIRATDMRDSIVPKKGDEEEEEEEEEEPPKPHMKVLDINFTGVWWTTNLALFYFNKFHASRSESSEFGPQILLISSLAGYGPPPFDADYGAAKHGVRGLWKSIRVPDESMAQYQANLLAPGWTHTGMTDSYVHKLKDRGVRVATVADNVRAAMRLIVDQEVSARAVIVAANPEGVEDGQKGSGVFDVLDDFGTLGAGKAILEKLGEGVFDNYV</sequence>
<gene>
    <name evidence="5" type="ORF">M409DRAFT_54738</name>
</gene>
<dbReference type="EMBL" id="ML993595">
    <property type="protein sequence ID" value="KAF2166980.1"/>
    <property type="molecule type" value="Genomic_DNA"/>
</dbReference>
<dbReference type="OrthoDB" id="498125at2759"/>
<proteinExistence type="inferred from homology"/>
<evidence type="ECO:0008006" key="7">
    <source>
        <dbReference type="Google" id="ProtNLM"/>
    </source>
</evidence>
<accession>A0A6A6CLF3</accession>
<comment type="similarity">
    <text evidence="1">Belongs to the short-chain dehydrogenases/reductases (SDR) family.</text>
</comment>
<dbReference type="PRINTS" id="PR00081">
    <property type="entry name" value="GDHRDH"/>
</dbReference>
<feature type="region of interest" description="Disordered" evidence="4">
    <location>
        <begin position="127"/>
        <end position="149"/>
    </location>
</feature>
<keyword evidence="6" id="KW-1185">Reference proteome</keyword>
<dbReference type="AlphaFoldDB" id="A0A6A6CLF3"/>